<evidence type="ECO:0000259" key="3">
    <source>
        <dbReference type="Pfam" id="PF12671"/>
    </source>
</evidence>
<evidence type="ECO:0000256" key="2">
    <source>
        <dbReference type="SAM" id="Phobius"/>
    </source>
</evidence>
<keyword evidence="2" id="KW-1133">Transmembrane helix</keyword>
<proteinExistence type="predicted"/>
<accession>A0A173S8V6</accession>
<protein>
    <submittedName>
        <fullName evidence="4">Putative amidase domain</fullName>
    </submittedName>
</protein>
<evidence type="ECO:0000256" key="1">
    <source>
        <dbReference type="SAM" id="Coils"/>
    </source>
</evidence>
<evidence type="ECO:0000313" key="5">
    <source>
        <dbReference type="Proteomes" id="UP000095553"/>
    </source>
</evidence>
<feature type="coiled-coil region" evidence="1">
    <location>
        <begin position="191"/>
        <end position="228"/>
    </location>
</feature>
<dbReference type="Pfam" id="PF12671">
    <property type="entry name" value="Amidase_6"/>
    <property type="match status" value="1"/>
</dbReference>
<dbReference type="AlphaFoldDB" id="A0A173S8V6"/>
<keyword evidence="1" id="KW-0175">Coiled coil</keyword>
<gene>
    <name evidence="4" type="ORF">ERS852571_01014</name>
</gene>
<dbReference type="PANTHER" id="PTHR40032:SF1">
    <property type="entry name" value="EXPORTED PROTEIN"/>
    <property type="match status" value="1"/>
</dbReference>
<sequence length="410" mass="47661">MRNKKKLKQAILNVHVAVVILVITIVSISSSYFVKAEENNKKIIMDVVENYFAERMDVLSKLEMNSSIKNYLLNDIDYYELDTLIKYRKLQIGDLRFKKINQTVELNNIEVEGDKAKVDVVLDEKITFNDSSDVISEESIEHNLTLICINNEWKIQHDDFDSDFKELFEKQQTNTSRKVMSSNNNLRNIQKQILTEEATEVSNKKKELEKIKTENDNQEKNLNKIKAKATKFKFKKYDREAASLYARKYAKNPNKDYPFYGKPDYKGDCTNFTSQCLYAGGIVTDNVGKYQWYKLNSAWRGANKFYEYWNNNKGSGSTKGLKASKSIFKDIRLADLIEKKPENAVTHTVIVTGYKVDSWGFNDPWKYKYDVLICQHSDDKKSGMLKDYPLSAKKWSTKETIYVKISGSYK</sequence>
<dbReference type="EMBL" id="CYXY01000005">
    <property type="protein sequence ID" value="CUM86305.1"/>
    <property type="molecule type" value="Genomic_DNA"/>
</dbReference>
<evidence type="ECO:0000313" key="4">
    <source>
        <dbReference type="EMBL" id="CUM86305.1"/>
    </source>
</evidence>
<feature type="domain" description="Putative amidase" evidence="3">
    <location>
        <begin position="236"/>
        <end position="386"/>
    </location>
</feature>
<dbReference type="RefSeq" id="WP_055072517.1">
    <property type="nucleotide sequence ID" value="NZ_CYXY01000005.1"/>
</dbReference>
<dbReference type="PANTHER" id="PTHR40032">
    <property type="entry name" value="EXPORTED PROTEIN-RELATED"/>
    <property type="match status" value="1"/>
</dbReference>
<keyword evidence="2" id="KW-0812">Transmembrane</keyword>
<feature type="transmembrane region" description="Helical" evidence="2">
    <location>
        <begin position="12"/>
        <end position="34"/>
    </location>
</feature>
<dbReference type="InterPro" id="IPR024301">
    <property type="entry name" value="Amidase_6"/>
</dbReference>
<dbReference type="Proteomes" id="UP000095553">
    <property type="component" value="Unassembled WGS sequence"/>
</dbReference>
<name>A0A173S8V6_ANAHA</name>
<keyword evidence="2" id="KW-0472">Membrane</keyword>
<reference evidence="4 5" key="1">
    <citation type="submission" date="2015-09" db="EMBL/GenBank/DDBJ databases">
        <authorList>
            <consortium name="Pathogen Informatics"/>
        </authorList>
    </citation>
    <scope>NUCLEOTIDE SEQUENCE [LARGE SCALE GENOMIC DNA]</scope>
    <source>
        <strain evidence="4 5">2789STDY5834959</strain>
    </source>
</reference>
<organism evidence="4 5">
    <name type="scientific">Anaerostipes hadrus</name>
    <dbReference type="NCBI Taxonomy" id="649756"/>
    <lineage>
        <taxon>Bacteria</taxon>
        <taxon>Bacillati</taxon>
        <taxon>Bacillota</taxon>
        <taxon>Clostridia</taxon>
        <taxon>Lachnospirales</taxon>
        <taxon>Lachnospiraceae</taxon>
        <taxon>Anaerostipes</taxon>
    </lineage>
</organism>